<dbReference type="AlphaFoldDB" id="A0A5Q0UHV5"/>
<name>A0A5Q0UHV5_9ARCH</name>
<dbReference type="Proteomes" id="UP000377803">
    <property type="component" value="Chromosome"/>
</dbReference>
<protein>
    <submittedName>
        <fullName evidence="1">Uncharacterized protein</fullName>
    </submittedName>
</protein>
<evidence type="ECO:0000313" key="1">
    <source>
        <dbReference type="EMBL" id="QGA80469.1"/>
    </source>
</evidence>
<sequence>MEYDSAGVVDEIELFIESRELNESHLTIFGELDDNREDEGYQVLYSIHPLDDSGREFSIHLTYSDRKNALEEYCDQKTAIENTFEEVETRLAEPEDYIFSTPGGGNPIL</sequence>
<dbReference type="RefSeq" id="WP_153550209.1">
    <property type="nucleotide sequence ID" value="NZ_CP040089.1"/>
</dbReference>
<dbReference type="KEGG" id="ncon:LC1Nh_0573"/>
<reference evidence="2" key="1">
    <citation type="submission" date="2019-05" db="EMBL/GenBank/DDBJ databases">
        <title>Candidatus Nanohalobium constans, a novel model system to study the DPANN nano-sized archaea: genomic and physiological characterization of a nanoarchaeon co-cultured with its chitinotrophic host.</title>
        <authorList>
            <person name="La Cono V."/>
            <person name="Arcadi E."/>
            <person name="Crisafi F."/>
            <person name="Denaro R."/>
            <person name="La Spada G."/>
            <person name="Messina E."/>
            <person name="Smedile F."/>
            <person name="Toshchakov S.V."/>
            <person name="Shevchenko M.A."/>
            <person name="Golyshin P.N."/>
            <person name="Golyshina O.V."/>
            <person name="Ferrer M."/>
            <person name="Rohde M."/>
            <person name="Mushegian A."/>
            <person name="Sorokin D.Y."/>
            <person name="Giuliano L."/>
            <person name="Yakimov M.M."/>
        </authorList>
    </citation>
    <scope>NUCLEOTIDE SEQUENCE [LARGE SCALE GENOMIC DNA]</scope>
    <source>
        <strain evidence="2">LC1Nh</strain>
    </source>
</reference>
<gene>
    <name evidence="1" type="ORF">LC1Nh_0573</name>
</gene>
<accession>A0A5Q0UHV5</accession>
<evidence type="ECO:0000313" key="2">
    <source>
        <dbReference type="Proteomes" id="UP000377803"/>
    </source>
</evidence>
<dbReference type="GeneID" id="42364958"/>
<keyword evidence="2" id="KW-1185">Reference proteome</keyword>
<proteinExistence type="predicted"/>
<organism evidence="1 2">
    <name type="scientific">Candidatus Nanohalobium constans</name>
    <dbReference type="NCBI Taxonomy" id="2565781"/>
    <lineage>
        <taxon>Archaea</taxon>
        <taxon>Candidatus Nanohalarchaeota</taxon>
        <taxon>Candidatus Nanohalobia</taxon>
        <taxon>Candidatus Nanohalobiales</taxon>
        <taxon>Candidatus Nanohalobiaceae</taxon>
        <taxon>Candidatus Nanohalobium</taxon>
    </lineage>
</organism>
<dbReference type="EMBL" id="CP040089">
    <property type="protein sequence ID" value="QGA80469.1"/>
    <property type="molecule type" value="Genomic_DNA"/>
</dbReference>